<reference evidence="1" key="1">
    <citation type="submission" date="2023-08" db="EMBL/GenBank/DDBJ databases">
        <title>A de novo genome assembly of Solanum verrucosum Schlechtendal, a Mexican diploid species geographically isolated from the other diploid A-genome species in potato relatives.</title>
        <authorList>
            <person name="Hosaka K."/>
        </authorList>
    </citation>
    <scope>NUCLEOTIDE SEQUENCE</scope>
    <source>
        <tissue evidence="1">Young leaves</tissue>
    </source>
</reference>
<gene>
    <name evidence="1" type="ORF">MTR67_013622</name>
</gene>
<dbReference type="EMBL" id="CP133614">
    <property type="protein sequence ID" value="WMV20237.1"/>
    <property type="molecule type" value="Genomic_DNA"/>
</dbReference>
<evidence type="ECO:0000313" key="1">
    <source>
        <dbReference type="EMBL" id="WMV20237.1"/>
    </source>
</evidence>
<organism evidence="1 2">
    <name type="scientific">Solanum verrucosum</name>
    <dbReference type="NCBI Taxonomy" id="315347"/>
    <lineage>
        <taxon>Eukaryota</taxon>
        <taxon>Viridiplantae</taxon>
        <taxon>Streptophyta</taxon>
        <taxon>Embryophyta</taxon>
        <taxon>Tracheophyta</taxon>
        <taxon>Spermatophyta</taxon>
        <taxon>Magnoliopsida</taxon>
        <taxon>eudicotyledons</taxon>
        <taxon>Gunneridae</taxon>
        <taxon>Pentapetalae</taxon>
        <taxon>asterids</taxon>
        <taxon>lamiids</taxon>
        <taxon>Solanales</taxon>
        <taxon>Solanaceae</taxon>
        <taxon>Solanoideae</taxon>
        <taxon>Solaneae</taxon>
        <taxon>Solanum</taxon>
    </lineage>
</organism>
<name>A0AAF0QC86_SOLVR</name>
<accession>A0AAF0QC86</accession>
<proteinExistence type="predicted"/>
<sequence length="12" mass="1363">MDSRSILQVRGT</sequence>
<dbReference type="Proteomes" id="UP001234989">
    <property type="component" value="Chromosome 3"/>
</dbReference>
<protein>
    <submittedName>
        <fullName evidence="1">Uncharacterized protein</fullName>
    </submittedName>
</protein>
<evidence type="ECO:0000313" key="2">
    <source>
        <dbReference type="Proteomes" id="UP001234989"/>
    </source>
</evidence>
<keyword evidence="2" id="KW-1185">Reference proteome</keyword>